<dbReference type="InterPro" id="IPR036388">
    <property type="entry name" value="WH-like_DNA-bd_sf"/>
</dbReference>
<accession>A0A382H2F8</accession>
<reference evidence="1" key="1">
    <citation type="submission" date="2018-05" db="EMBL/GenBank/DDBJ databases">
        <authorList>
            <person name="Lanie J.A."/>
            <person name="Ng W.-L."/>
            <person name="Kazmierczak K.M."/>
            <person name="Andrzejewski T.M."/>
            <person name="Davidsen T.M."/>
            <person name="Wayne K.J."/>
            <person name="Tettelin H."/>
            <person name="Glass J.I."/>
            <person name="Rusch D."/>
            <person name="Podicherti R."/>
            <person name="Tsui H.-C.T."/>
            <person name="Winkler M.E."/>
        </authorList>
    </citation>
    <scope>NUCLEOTIDE SEQUENCE</scope>
</reference>
<gene>
    <name evidence="1" type="ORF">METZ01_LOCUS233827</name>
</gene>
<organism evidence="1">
    <name type="scientific">marine metagenome</name>
    <dbReference type="NCBI Taxonomy" id="408172"/>
    <lineage>
        <taxon>unclassified sequences</taxon>
        <taxon>metagenomes</taxon>
        <taxon>ecological metagenomes</taxon>
    </lineage>
</organism>
<name>A0A382H2F8_9ZZZZ</name>
<dbReference type="Pfam" id="PF13412">
    <property type="entry name" value="HTH_24"/>
    <property type="match status" value="1"/>
</dbReference>
<proteinExistence type="predicted"/>
<dbReference type="SUPFAM" id="SSF46785">
    <property type="entry name" value="Winged helix' DNA-binding domain"/>
    <property type="match status" value="1"/>
</dbReference>
<dbReference type="InterPro" id="IPR036390">
    <property type="entry name" value="WH_DNA-bd_sf"/>
</dbReference>
<evidence type="ECO:0000313" key="1">
    <source>
        <dbReference type="EMBL" id="SVB80973.1"/>
    </source>
</evidence>
<dbReference type="EMBL" id="UINC01058563">
    <property type="protein sequence ID" value="SVB80973.1"/>
    <property type="molecule type" value="Genomic_DNA"/>
</dbReference>
<sequence length="106" mass="12131">MDEKWTFITNHGLVLSHIAQNPKITAREIALTVGITERTTHKIITDLEQSNYISKTRIGRRNIYEVNFRNYLRHPSKKDIEVSSILQALNVTIDNSDSNDSKYASA</sequence>
<evidence type="ECO:0008006" key="2">
    <source>
        <dbReference type="Google" id="ProtNLM"/>
    </source>
</evidence>
<dbReference type="AlphaFoldDB" id="A0A382H2F8"/>
<dbReference type="Gene3D" id="1.10.10.10">
    <property type="entry name" value="Winged helix-like DNA-binding domain superfamily/Winged helix DNA-binding domain"/>
    <property type="match status" value="1"/>
</dbReference>
<protein>
    <recommendedName>
        <fullName evidence="2">HTH marR-type domain-containing protein</fullName>
    </recommendedName>
</protein>